<dbReference type="KEGG" id="eae:EAE_24210"/>
<evidence type="ECO:0000313" key="1">
    <source>
        <dbReference type="EMBL" id="AEG99735.1"/>
    </source>
</evidence>
<organism evidence="1 2">
    <name type="scientific">Klebsiella aerogenes (strain ATCC 13048 / DSM 30053 / CCUG 1429 / JCM 1235 / KCTC 2190 / NBRC 13534 / NCIMB 10102 / NCTC 10006 / CDC 819-56)</name>
    <name type="common">Enterobacter aerogenes</name>
    <dbReference type="NCBI Taxonomy" id="1028307"/>
    <lineage>
        <taxon>Bacteria</taxon>
        <taxon>Pseudomonadati</taxon>
        <taxon>Pseudomonadota</taxon>
        <taxon>Gammaproteobacteria</taxon>
        <taxon>Enterobacterales</taxon>
        <taxon>Enterobacteriaceae</taxon>
        <taxon>Klebsiella/Raoultella group</taxon>
        <taxon>Klebsiella</taxon>
    </lineage>
</organism>
<name>A0A0H3FVB6_KLEAK</name>
<dbReference type="AlphaFoldDB" id="A0A0H3FVB6"/>
<sequence length="50" mass="5770">MMIARIILVFGEDFVLPFSAIHLNAYNAMIFNENIIFLIFGAYFCDLYCA</sequence>
<dbReference type="HOGENOM" id="CLU_3117386_0_0_6"/>
<keyword evidence="2" id="KW-1185">Reference proteome</keyword>
<gene>
    <name evidence="1" type="ordered locus">EAE_24210</name>
</gene>
<dbReference type="EMBL" id="CP002824">
    <property type="protein sequence ID" value="AEG99735.1"/>
    <property type="molecule type" value="Genomic_DNA"/>
</dbReference>
<proteinExistence type="predicted"/>
<evidence type="ECO:0000313" key="2">
    <source>
        <dbReference type="Proteomes" id="UP000008881"/>
    </source>
</evidence>
<protein>
    <submittedName>
        <fullName evidence="1">Uncharacterized protein</fullName>
    </submittedName>
</protein>
<dbReference type="Proteomes" id="UP000008881">
    <property type="component" value="Chromosome"/>
</dbReference>
<reference evidence="1 2" key="1">
    <citation type="journal article" date="2012" name="J. Bacteriol.">
        <title>Complete genome sequence of Enterobacter aerogenes KCTC 2190.</title>
        <authorList>
            <person name="Shin S.H."/>
            <person name="Kim S."/>
            <person name="Kim J.Y."/>
            <person name="Lee S."/>
            <person name="Um Y."/>
            <person name="Oh M.K."/>
            <person name="Kim Y.R."/>
            <person name="Lee J."/>
            <person name="Yang K.S."/>
        </authorList>
    </citation>
    <scope>NUCLEOTIDE SEQUENCE [LARGE SCALE GENOMIC DNA]</scope>
    <source>
        <strain evidence="1 2">KCTC 2190</strain>
    </source>
</reference>
<accession>A0A0H3FVB6</accession>